<evidence type="ECO:0000313" key="1">
    <source>
        <dbReference type="EMBL" id="KAJ3539677.1"/>
    </source>
</evidence>
<proteinExistence type="predicted"/>
<dbReference type="EMBL" id="JANHOG010001288">
    <property type="protein sequence ID" value="KAJ3539677.1"/>
    <property type="molecule type" value="Genomic_DNA"/>
</dbReference>
<comment type="caution">
    <text evidence="1">The sequence shown here is derived from an EMBL/GenBank/DDBJ whole genome shotgun (WGS) entry which is preliminary data.</text>
</comment>
<reference evidence="1" key="1">
    <citation type="submission" date="2022-07" db="EMBL/GenBank/DDBJ databases">
        <title>Genome Sequence of Phlebia brevispora.</title>
        <authorList>
            <person name="Buettner E."/>
        </authorList>
    </citation>
    <scope>NUCLEOTIDE SEQUENCE</scope>
    <source>
        <strain evidence="1">MPL23</strain>
    </source>
</reference>
<keyword evidence="2" id="KW-1185">Reference proteome</keyword>
<name>A0ACC1SH72_9APHY</name>
<sequence length="680" mass="76506">MRHCQLGAISRDPVEYLGADRTRLGGAVCPIQSYASSSGLPNRHVYAYEVTVGLAFLHNKDDAGAKYSEHPHQTIIMHSYSAFQAQRNFIYEQEGRDRLLDPAAYLKMQFNPVSTYTEELSMHLEKPMGYPLWYPTPMQEGEVEIGDVGYVSEGRFKALFNVITGMKRDGKEETTKIEDLNCLDYDPGSEDYRPGYMQPRLYEGKSVRAFEGQGEIGASTGHSSARITYTFTCSERQGAVLHLDHEADLRFVPISKRIKTYVRQHRRSWIQIVERDFGSCCNADRLIFVLGWVKTSQWAVAAFRVKEGSTASFEANVNLIANAGLRFKVDKAQNMKIYQHDGPRSKIHPDAMQTVLKPSLAKDQCIFLRTMRTKRRIALPSILKAAAGSASLPDAPSPEDATAVQARPSSPQSSEEGESELEDSPPVLPLDALLDYILNFSDAEFAMASDEELELLLGHDSPSDVAEYLATNRPAIEVDEEKMGTLSHEYLASKLHNLLPYSIHAATPPPLLPTHPAGPTTPTSTIMSDVTEDIHVSDVLQEVWSQWSTLSERCGTVKFRRRHFQALIECYRDIIERAADYIQKETVGKPQSIGEDIAMCLEQACKPIKTLLDFIDEKGLLWSVMHAQTLNNDFETLENDLESISIWFHMGHHHSRLLHVLRRSFVENTSQQQSYSGTER</sequence>
<evidence type="ECO:0000313" key="2">
    <source>
        <dbReference type="Proteomes" id="UP001148662"/>
    </source>
</evidence>
<protein>
    <submittedName>
        <fullName evidence="1">Uncharacterized protein</fullName>
    </submittedName>
</protein>
<accession>A0ACC1SH72</accession>
<dbReference type="Proteomes" id="UP001148662">
    <property type="component" value="Unassembled WGS sequence"/>
</dbReference>
<gene>
    <name evidence="1" type="ORF">NM688_g6331</name>
</gene>
<organism evidence="1 2">
    <name type="scientific">Phlebia brevispora</name>
    <dbReference type="NCBI Taxonomy" id="194682"/>
    <lineage>
        <taxon>Eukaryota</taxon>
        <taxon>Fungi</taxon>
        <taxon>Dikarya</taxon>
        <taxon>Basidiomycota</taxon>
        <taxon>Agaricomycotina</taxon>
        <taxon>Agaricomycetes</taxon>
        <taxon>Polyporales</taxon>
        <taxon>Meruliaceae</taxon>
        <taxon>Phlebia</taxon>
    </lineage>
</organism>